<dbReference type="InterPro" id="IPR013783">
    <property type="entry name" value="Ig-like_fold"/>
</dbReference>
<gene>
    <name evidence="4" type="ORF">A5642_15260</name>
</gene>
<protein>
    <recommendedName>
        <fullName evidence="3">Fibronectin type-III domain-containing protein</fullName>
    </recommendedName>
</protein>
<keyword evidence="1" id="KW-0326">Glycosidase</keyword>
<reference evidence="4 5" key="1">
    <citation type="submission" date="2016-06" db="EMBL/GenBank/DDBJ databases">
        <authorList>
            <person name="Kjaerup R.B."/>
            <person name="Dalgaard T.S."/>
            <person name="Juul-Madsen H.R."/>
        </authorList>
    </citation>
    <scope>NUCLEOTIDE SEQUENCE [LARGE SCALE GENOMIC DNA]</scope>
    <source>
        <strain evidence="4 5">1199456.5</strain>
    </source>
</reference>
<evidence type="ECO:0000256" key="1">
    <source>
        <dbReference type="ARBA" id="ARBA00023295"/>
    </source>
</evidence>
<dbReference type="InterPro" id="IPR003961">
    <property type="entry name" value="FN3_dom"/>
</dbReference>
<name>A0A1A0MW44_MYCMU</name>
<evidence type="ECO:0000259" key="3">
    <source>
        <dbReference type="PROSITE" id="PS50853"/>
    </source>
</evidence>
<keyword evidence="2" id="KW-0624">Polysaccharide degradation</keyword>
<dbReference type="InterPro" id="IPR036116">
    <property type="entry name" value="FN3_sf"/>
</dbReference>
<dbReference type="EMBL" id="LZSF01000087">
    <property type="protein sequence ID" value="OBA89281.1"/>
    <property type="molecule type" value="Genomic_DNA"/>
</dbReference>
<dbReference type="Gene3D" id="2.60.40.10">
    <property type="entry name" value="Immunoglobulins"/>
    <property type="match status" value="1"/>
</dbReference>
<accession>A0A1A0MW44</accession>
<evidence type="ECO:0000256" key="2">
    <source>
        <dbReference type="ARBA" id="ARBA00023326"/>
    </source>
</evidence>
<dbReference type="PROSITE" id="PS50853">
    <property type="entry name" value="FN3"/>
    <property type="match status" value="1"/>
</dbReference>
<dbReference type="SMART" id="SM00060">
    <property type="entry name" value="FN3"/>
    <property type="match status" value="1"/>
</dbReference>
<feature type="domain" description="Fibronectin type-III" evidence="3">
    <location>
        <begin position="227"/>
        <end position="323"/>
    </location>
</feature>
<evidence type="ECO:0000313" key="4">
    <source>
        <dbReference type="EMBL" id="OBA89281.1"/>
    </source>
</evidence>
<evidence type="ECO:0000313" key="5">
    <source>
        <dbReference type="Proteomes" id="UP000093962"/>
    </source>
</evidence>
<dbReference type="Proteomes" id="UP000093962">
    <property type="component" value="Unassembled WGS sequence"/>
</dbReference>
<dbReference type="AlphaFoldDB" id="A0A1A0MW44"/>
<proteinExistence type="predicted"/>
<keyword evidence="1" id="KW-0378">Hydrolase</keyword>
<dbReference type="SUPFAM" id="SSF49265">
    <property type="entry name" value="Fibronectin type III"/>
    <property type="match status" value="1"/>
</dbReference>
<dbReference type="CDD" id="cd00063">
    <property type="entry name" value="FN3"/>
    <property type="match status" value="1"/>
</dbReference>
<organism evidence="4 5">
    <name type="scientific">Mycolicibacterium mucogenicum</name>
    <name type="common">Mycobacterium mucogenicum</name>
    <dbReference type="NCBI Taxonomy" id="56689"/>
    <lineage>
        <taxon>Bacteria</taxon>
        <taxon>Bacillati</taxon>
        <taxon>Actinomycetota</taxon>
        <taxon>Actinomycetes</taxon>
        <taxon>Mycobacteriales</taxon>
        <taxon>Mycobacteriaceae</taxon>
        <taxon>Mycolicibacterium</taxon>
    </lineage>
</organism>
<keyword evidence="2" id="KW-0119">Carbohydrate metabolism</keyword>
<sequence length="323" mass="33182">MPTAVRLPAGALPNTGSDHALISIDWTANPPVSYDFWGAAQPSGGTISTSWGGITYDLANGSGIGPGGGTSGSATATNVSRLAGVVRMREIQAGLIPHALAIASSLACPGYFRYPASHTDGFDASANCVPEGSRVQLDPSINVGALPYGQQVIAKALQTFGAYVVDNAGASIAVVFESDPSLIGKPGQIPAAYQSAGLAWDYYDMNAIPWSRLRVLQQWDGNVDVTPPTAPAGVTAVSVAPTSVTVAWQASNDGQGSGVVGYYLWRGDPSGQYWTMVASGSSATLADRSALPGQTYLYGVRAQDGVGRLSSSSNIISVRTPVG</sequence>
<comment type="caution">
    <text evidence="4">The sequence shown here is derived from an EMBL/GenBank/DDBJ whole genome shotgun (WGS) entry which is preliminary data.</text>
</comment>
<dbReference type="GO" id="GO:0000272">
    <property type="term" value="P:polysaccharide catabolic process"/>
    <property type="evidence" value="ECO:0007669"/>
    <property type="project" value="UniProtKB-KW"/>
</dbReference>
<dbReference type="GO" id="GO:0016798">
    <property type="term" value="F:hydrolase activity, acting on glycosyl bonds"/>
    <property type="evidence" value="ECO:0007669"/>
    <property type="project" value="UniProtKB-KW"/>
</dbReference>